<dbReference type="GO" id="GO:0003700">
    <property type="term" value="F:DNA-binding transcription factor activity"/>
    <property type="evidence" value="ECO:0007669"/>
    <property type="project" value="InterPro"/>
</dbReference>
<feature type="region of interest" description="Disordered" evidence="5">
    <location>
        <begin position="198"/>
        <end position="227"/>
    </location>
</feature>
<keyword evidence="8" id="KW-1185">Reference proteome</keyword>
<dbReference type="PROSITE" id="PS50888">
    <property type="entry name" value="BHLH"/>
    <property type="match status" value="1"/>
</dbReference>
<gene>
    <name evidence="7" type="ORF">F511_07280</name>
</gene>
<feature type="domain" description="BHLH" evidence="6">
    <location>
        <begin position="276"/>
        <end position="325"/>
    </location>
</feature>
<evidence type="ECO:0000256" key="1">
    <source>
        <dbReference type="ARBA" id="ARBA00004123"/>
    </source>
</evidence>
<keyword evidence="4" id="KW-0539">Nucleus</keyword>
<dbReference type="EMBL" id="KV011879">
    <property type="protein sequence ID" value="KZV25396.1"/>
    <property type="molecule type" value="Genomic_DNA"/>
</dbReference>
<evidence type="ECO:0000256" key="2">
    <source>
        <dbReference type="ARBA" id="ARBA00023015"/>
    </source>
</evidence>
<proteinExistence type="predicted"/>
<dbReference type="Gene3D" id="4.10.280.10">
    <property type="entry name" value="Helix-loop-helix DNA-binding domain"/>
    <property type="match status" value="1"/>
</dbReference>
<dbReference type="GO" id="GO:0005634">
    <property type="term" value="C:nucleus"/>
    <property type="evidence" value="ECO:0007669"/>
    <property type="project" value="UniProtKB-SubCell"/>
</dbReference>
<evidence type="ECO:0000256" key="5">
    <source>
        <dbReference type="SAM" id="MobiDB-lite"/>
    </source>
</evidence>
<accession>A0A2Z7AVH4</accession>
<keyword evidence="3" id="KW-0804">Transcription</keyword>
<keyword evidence="2" id="KW-0805">Transcription regulation</keyword>
<evidence type="ECO:0000259" key="6">
    <source>
        <dbReference type="PROSITE" id="PS50888"/>
    </source>
</evidence>
<dbReference type="FunFam" id="4.10.280.10:FF:000004">
    <property type="entry name" value="Basic helix-loop-helix transcription factor"/>
    <property type="match status" value="1"/>
</dbReference>
<dbReference type="AlphaFoldDB" id="A0A2Z7AVH4"/>
<dbReference type="Pfam" id="PF00010">
    <property type="entry name" value="HLH"/>
    <property type="match status" value="1"/>
</dbReference>
<feature type="region of interest" description="Disordered" evidence="5">
    <location>
        <begin position="261"/>
        <end position="281"/>
    </location>
</feature>
<dbReference type="PANTHER" id="PTHR46807">
    <property type="entry name" value="TRANSCRIPTION FACTOR PIF3"/>
    <property type="match status" value="1"/>
</dbReference>
<dbReference type="Proteomes" id="UP000250235">
    <property type="component" value="Unassembled WGS sequence"/>
</dbReference>
<dbReference type="CDD" id="cd11445">
    <property type="entry name" value="bHLH_AtPIF_like"/>
    <property type="match status" value="1"/>
</dbReference>
<evidence type="ECO:0000256" key="3">
    <source>
        <dbReference type="ARBA" id="ARBA00023163"/>
    </source>
</evidence>
<feature type="region of interest" description="Disordered" evidence="5">
    <location>
        <begin position="24"/>
        <end position="44"/>
    </location>
</feature>
<dbReference type="InterPro" id="IPR011598">
    <property type="entry name" value="bHLH_dom"/>
</dbReference>
<dbReference type="GO" id="GO:0046983">
    <property type="term" value="F:protein dimerization activity"/>
    <property type="evidence" value="ECO:0007669"/>
    <property type="project" value="InterPro"/>
</dbReference>
<protein>
    <recommendedName>
        <fullName evidence="6">BHLH domain-containing protein</fullName>
    </recommendedName>
</protein>
<name>A0A2Z7AVH4_9LAMI</name>
<evidence type="ECO:0000256" key="4">
    <source>
        <dbReference type="ARBA" id="ARBA00023242"/>
    </source>
</evidence>
<evidence type="ECO:0000313" key="8">
    <source>
        <dbReference type="Proteomes" id="UP000250235"/>
    </source>
</evidence>
<sequence length="457" mass="51622">MERLDNELVELLWQNGEVVLNRQTHRNSGNSSTESKQVHNHDEQKSRFAMTWTNLIQDEEAISWIHCPIDESFEEELCSEFLTEIPSSNPVFEGESFLRFSGSHQHELAPISLPPQRFETLDSTRQDQILRGDRKDGNLDLPFERREFTYMGQDDAHELSVMTIGSSHCGSNQVASSCGVGSKPVSAKVDANYVQKVSHLSDQSTETETVGQALTSSSGGSGSTFWKTANQIDENNCHKRKSRDGEQSDCLSDAIELEYGSENKSSRKSGNTRRSRVAEVHNLSERKRRDRINEKMRALQELIPHSHKSDKASMLDEVIEYMKSLQSQIQFMWMGSQMAQIVVPGIPNYMSRTGMGISPIAMIPQIHNLMRFSRLPQIYQAMTVAPIPNQTAADLRPVLKPVSYQNQMQSPSFHEQYANYRNLYLMQNTSQSMNMFGLSSQSTQPNNVLAPTKYGSG</sequence>
<dbReference type="SMART" id="SM00353">
    <property type="entry name" value="HLH"/>
    <property type="match status" value="1"/>
</dbReference>
<feature type="compositionally biased region" description="Basic residues" evidence="5">
    <location>
        <begin position="266"/>
        <end position="275"/>
    </location>
</feature>
<reference evidence="7 8" key="1">
    <citation type="journal article" date="2015" name="Proc. Natl. Acad. Sci. U.S.A.">
        <title>The resurrection genome of Boea hygrometrica: A blueprint for survival of dehydration.</title>
        <authorList>
            <person name="Xiao L."/>
            <person name="Yang G."/>
            <person name="Zhang L."/>
            <person name="Yang X."/>
            <person name="Zhao S."/>
            <person name="Ji Z."/>
            <person name="Zhou Q."/>
            <person name="Hu M."/>
            <person name="Wang Y."/>
            <person name="Chen M."/>
            <person name="Xu Y."/>
            <person name="Jin H."/>
            <person name="Xiao X."/>
            <person name="Hu G."/>
            <person name="Bao F."/>
            <person name="Hu Y."/>
            <person name="Wan P."/>
            <person name="Li L."/>
            <person name="Deng X."/>
            <person name="Kuang T."/>
            <person name="Xiang C."/>
            <person name="Zhu J.K."/>
            <person name="Oliver M.J."/>
            <person name="He Y."/>
        </authorList>
    </citation>
    <scope>NUCLEOTIDE SEQUENCE [LARGE SCALE GENOMIC DNA]</scope>
    <source>
        <strain evidence="8">cv. XS01</strain>
    </source>
</reference>
<dbReference type="InterPro" id="IPR047265">
    <property type="entry name" value="PIF1-like_bHLH"/>
</dbReference>
<organism evidence="7 8">
    <name type="scientific">Dorcoceras hygrometricum</name>
    <dbReference type="NCBI Taxonomy" id="472368"/>
    <lineage>
        <taxon>Eukaryota</taxon>
        <taxon>Viridiplantae</taxon>
        <taxon>Streptophyta</taxon>
        <taxon>Embryophyta</taxon>
        <taxon>Tracheophyta</taxon>
        <taxon>Spermatophyta</taxon>
        <taxon>Magnoliopsida</taxon>
        <taxon>eudicotyledons</taxon>
        <taxon>Gunneridae</taxon>
        <taxon>Pentapetalae</taxon>
        <taxon>asterids</taxon>
        <taxon>lamiids</taxon>
        <taxon>Lamiales</taxon>
        <taxon>Gesneriaceae</taxon>
        <taxon>Didymocarpoideae</taxon>
        <taxon>Trichosporeae</taxon>
        <taxon>Loxocarpinae</taxon>
        <taxon>Dorcoceras</taxon>
    </lineage>
</organism>
<dbReference type="OrthoDB" id="690068at2759"/>
<feature type="compositionally biased region" description="Polar residues" evidence="5">
    <location>
        <begin position="198"/>
        <end position="215"/>
    </location>
</feature>
<dbReference type="PANTHER" id="PTHR46807:SF7">
    <property type="entry name" value="BHLH DOMAIN-CONTAINING PROTEIN"/>
    <property type="match status" value="1"/>
</dbReference>
<evidence type="ECO:0000313" key="7">
    <source>
        <dbReference type="EMBL" id="KZV25396.1"/>
    </source>
</evidence>
<dbReference type="SUPFAM" id="SSF47459">
    <property type="entry name" value="HLH, helix-loop-helix DNA-binding domain"/>
    <property type="match status" value="1"/>
</dbReference>
<comment type="subcellular location">
    <subcellularLocation>
        <location evidence="1">Nucleus</location>
    </subcellularLocation>
</comment>
<dbReference type="GO" id="GO:0010017">
    <property type="term" value="P:red or far-red light signaling pathway"/>
    <property type="evidence" value="ECO:0007669"/>
    <property type="project" value="UniProtKB-ARBA"/>
</dbReference>
<dbReference type="InterPro" id="IPR044273">
    <property type="entry name" value="PIF3-like"/>
</dbReference>
<feature type="compositionally biased region" description="Polar residues" evidence="5">
    <location>
        <begin position="26"/>
        <end position="35"/>
    </location>
</feature>
<dbReference type="InterPro" id="IPR036638">
    <property type="entry name" value="HLH_DNA-bd_sf"/>
</dbReference>